<proteinExistence type="predicted"/>
<dbReference type="EMBL" id="BSFK01000005">
    <property type="protein sequence ID" value="GLK75685.1"/>
    <property type="molecule type" value="Genomic_DNA"/>
</dbReference>
<protein>
    <submittedName>
        <fullName evidence="1">Uncharacterized protein</fullName>
    </submittedName>
</protein>
<comment type="caution">
    <text evidence="1">The sequence shown here is derived from an EMBL/GenBank/DDBJ whole genome shotgun (WGS) entry which is preliminary data.</text>
</comment>
<evidence type="ECO:0000313" key="2">
    <source>
        <dbReference type="Proteomes" id="UP001143364"/>
    </source>
</evidence>
<reference evidence="1" key="1">
    <citation type="journal article" date="2014" name="Int. J. Syst. Evol. Microbiol.">
        <title>Complete genome sequence of Corynebacterium casei LMG S-19264T (=DSM 44701T), isolated from a smear-ripened cheese.</title>
        <authorList>
            <consortium name="US DOE Joint Genome Institute (JGI-PGF)"/>
            <person name="Walter F."/>
            <person name="Albersmeier A."/>
            <person name="Kalinowski J."/>
            <person name="Ruckert C."/>
        </authorList>
    </citation>
    <scope>NUCLEOTIDE SEQUENCE</scope>
    <source>
        <strain evidence="1">VKM B-2555</strain>
    </source>
</reference>
<gene>
    <name evidence="1" type="ORF">GCM10008171_09390</name>
</gene>
<dbReference type="AlphaFoldDB" id="A0A9W6N2V7"/>
<sequence length="90" mass="9382">MFYVFPVQSADLDNAITVSVDPRLEATGASDGRLAAAESVDASEDVDFVDDALLNTAPHNAIERQLLTGDMVGLALMSGAILWTAMGAIA</sequence>
<dbReference type="RefSeq" id="WP_271203624.1">
    <property type="nucleotide sequence ID" value="NZ_BSFK01000005.1"/>
</dbReference>
<reference evidence="1" key="2">
    <citation type="submission" date="2023-01" db="EMBL/GenBank/DDBJ databases">
        <authorList>
            <person name="Sun Q."/>
            <person name="Evtushenko L."/>
        </authorList>
    </citation>
    <scope>NUCLEOTIDE SEQUENCE</scope>
    <source>
        <strain evidence="1">VKM B-2555</strain>
    </source>
</reference>
<dbReference type="Proteomes" id="UP001143364">
    <property type="component" value="Unassembled WGS sequence"/>
</dbReference>
<name>A0A9W6N2V7_9HYPH</name>
<organism evidence="1 2">
    <name type="scientific">Methylopila jiangsuensis</name>
    <dbReference type="NCBI Taxonomy" id="586230"/>
    <lineage>
        <taxon>Bacteria</taxon>
        <taxon>Pseudomonadati</taxon>
        <taxon>Pseudomonadota</taxon>
        <taxon>Alphaproteobacteria</taxon>
        <taxon>Hyphomicrobiales</taxon>
        <taxon>Methylopilaceae</taxon>
        <taxon>Methylopila</taxon>
    </lineage>
</organism>
<keyword evidence="2" id="KW-1185">Reference proteome</keyword>
<accession>A0A9W6N2V7</accession>
<evidence type="ECO:0000313" key="1">
    <source>
        <dbReference type="EMBL" id="GLK75685.1"/>
    </source>
</evidence>